<feature type="region of interest" description="Disordered" evidence="8">
    <location>
        <begin position="433"/>
        <end position="455"/>
    </location>
</feature>
<keyword evidence="4" id="KW-0810">Translation regulation</keyword>
<feature type="domain" description="PUM-HD" evidence="9">
    <location>
        <begin position="648"/>
        <end position="988"/>
    </location>
</feature>
<dbReference type="InterPro" id="IPR011989">
    <property type="entry name" value="ARM-like"/>
</dbReference>
<dbReference type="SMART" id="SM00025">
    <property type="entry name" value="Pumilio"/>
    <property type="match status" value="8"/>
</dbReference>
<feature type="compositionally biased region" description="Polar residues" evidence="8">
    <location>
        <begin position="285"/>
        <end position="300"/>
    </location>
</feature>
<dbReference type="PROSITE" id="PS50303">
    <property type="entry name" value="PUM_HD"/>
    <property type="match status" value="1"/>
</dbReference>
<dbReference type="Pfam" id="PF07990">
    <property type="entry name" value="NABP"/>
    <property type="match status" value="1"/>
</dbReference>
<keyword evidence="3" id="KW-0677">Repeat</keyword>
<dbReference type="InterPro" id="IPR016024">
    <property type="entry name" value="ARM-type_fold"/>
</dbReference>
<feature type="repeat" description="Pumilio" evidence="7">
    <location>
        <begin position="668"/>
        <end position="703"/>
    </location>
</feature>
<evidence type="ECO:0000256" key="8">
    <source>
        <dbReference type="SAM" id="MobiDB-lite"/>
    </source>
</evidence>
<evidence type="ECO:0000313" key="10">
    <source>
        <dbReference type="EMBL" id="JAU10300.1"/>
    </source>
</evidence>
<feature type="repeat" description="Pumilio" evidence="7">
    <location>
        <begin position="921"/>
        <end position="962"/>
    </location>
</feature>
<comment type="function">
    <text evidence="6">Sequence-specific RNA-binding protein that regulates translation and mRNA stability by binding the 3'-UTR of target mRNAs. Binds the APUM-binding elements (APBEs) in the 3'-UTR mRNA sequence of CLV1, PNH, WUS and FAS2.</text>
</comment>
<evidence type="ECO:0000256" key="1">
    <source>
        <dbReference type="ARBA" id="ARBA00004496"/>
    </source>
</evidence>
<evidence type="ECO:0000256" key="4">
    <source>
        <dbReference type="ARBA" id="ARBA00022845"/>
    </source>
</evidence>
<dbReference type="GO" id="GO:0006417">
    <property type="term" value="P:regulation of translation"/>
    <property type="evidence" value="ECO:0007669"/>
    <property type="project" value="UniProtKB-KW"/>
</dbReference>
<dbReference type="Pfam" id="PF00806">
    <property type="entry name" value="PUF"/>
    <property type="match status" value="8"/>
</dbReference>
<proteinExistence type="predicted"/>
<evidence type="ECO:0000256" key="5">
    <source>
        <dbReference type="ARBA" id="ARBA00022884"/>
    </source>
</evidence>
<reference evidence="10" key="1">
    <citation type="submission" date="2016-07" db="EMBL/GenBank/DDBJ databases">
        <title>De novo transcriptome assembly of four accessions of the metal hyperaccumulator plant Noccaea caerulescens.</title>
        <authorList>
            <person name="Blande D."/>
            <person name="Halimaa P."/>
            <person name="Tervahauta A.I."/>
            <person name="Aarts M.G."/>
            <person name="Karenlampi S.O."/>
        </authorList>
    </citation>
    <scope>NUCLEOTIDE SEQUENCE</scope>
</reference>
<name>A0A1J3D0Z6_NOCCA</name>
<evidence type="ECO:0000256" key="2">
    <source>
        <dbReference type="ARBA" id="ARBA00022490"/>
    </source>
</evidence>
<keyword evidence="2" id="KW-0963">Cytoplasm</keyword>
<organism evidence="10">
    <name type="scientific">Noccaea caerulescens</name>
    <name type="common">Alpine penny-cress</name>
    <name type="synonym">Thlaspi caerulescens</name>
    <dbReference type="NCBI Taxonomy" id="107243"/>
    <lineage>
        <taxon>Eukaryota</taxon>
        <taxon>Viridiplantae</taxon>
        <taxon>Streptophyta</taxon>
        <taxon>Embryophyta</taxon>
        <taxon>Tracheophyta</taxon>
        <taxon>Spermatophyta</taxon>
        <taxon>Magnoliopsida</taxon>
        <taxon>eudicotyledons</taxon>
        <taxon>Gunneridae</taxon>
        <taxon>Pentapetalae</taxon>
        <taxon>rosids</taxon>
        <taxon>malvids</taxon>
        <taxon>Brassicales</taxon>
        <taxon>Brassicaceae</taxon>
        <taxon>Coluteocarpeae</taxon>
        <taxon>Noccaea</taxon>
    </lineage>
</organism>
<feature type="repeat" description="Pumilio" evidence="7">
    <location>
        <begin position="704"/>
        <end position="739"/>
    </location>
</feature>
<protein>
    <submittedName>
        <fullName evidence="10">Pumilio-like protein 4</fullName>
    </submittedName>
</protein>
<sequence>MVTGSYMDTRSNMTSVNRGSNVDLEDRFQRELESLLQQHRNRQTFGRERERDVDVHRSGSAPPKVEGLLRAMDNQYLNNSDYRDIGNISSSSTSNGVELLSDDELRWHPAYLSYYYSNEHSNPRLPPPLLSREDWRIAQRFHNSESVFDPVGDWRKKVAQVDNSSSLFSVQPGVPVEQAENDLMELRNAVAQGRSQKTAVQRLDQGRDELSGLSGYSGLGPRRKSFADILQEGLDRDAALCSQLSRPASCNTFRDMNDAAVLSNFSVGGFDTPLAFHESLHSAAQSSPNTMLGSTMSSPVPRNRTPDSHLVGRSPASGLPPIGTRVGPVEKKNNFGAAIQNSESSYTAAEVADTLSRLNMSEMSQVKDHHMQSQLQVELENQSDVMRYIPNGHKKALRQQNIATTESNDHLFSGNYGGSMSGYGTSLGASTVGSHGQVNIPKRTSSSASLYSPSDRSRLGSLGLSDVNIQNANINGTDFSTAGGYLVNNKLNSLAEHYSAEGSHLTGEGDRQSLSRLINQVASELHSPVMDPHYSQYLHTASATGAPSDHSLRRNNFGASNGDTANDYLAMLLAQNRQQLGNLSAANSRLFENPSYDLGSMYLGNHLPSPSKNSRNLQNMRMAQSPSMMKVPFGGLQGSSHVDIGSTTETSLLEGFKNNKTRSLELSEIVGHVIEFSMDQYGSRFIQQKLETATDEEKNAIFPEILPFGRTLMTDVFGNYVIQKFFEHGTNKQRKELAEQVTGHVLALSLQMYGCRVIQKALEVVDLEQQARMVKELDGSVMKCVHDQNGNHVIQKCIERLPQDWIQFIISSFYGKVLALSTHPYGCRVIQRVLEHIDDTETQRIIMEEIMHSVCALAQDQYGNYVIQHIIQHGKPHERSEIINKLAGQIVKMSQQKFASNVVEKCLTFGGPEERQVLVNEMLGYTDENEPLQAMMKDPFGNYVVQKVLETCDDQSLALILSRIKVHLNALKRYTYGKHIVARVEKLITTGERRIGLSSSLTANATS</sequence>
<dbReference type="PANTHER" id="PTHR12537:SF12">
    <property type="entry name" value="MATERNAL PROTEIN PUMILIO"/>
    <property type="match status" value="1"/>
</dbReference>
<dbReference type="FunFam" id="1.25.10.10:FF:000004">
    <property type="entry name" value="Pumilio homolog 1 isoform 2"/>
    <property type="match status" value="1"/>
</dbReference>
<dbReference type="Gene3D" id="1.25.10.10">
    <property type="entry name" value="Leucine-rich Repeat Variant"/>
    <property type="match status" value="1"/>
</dbReference>
<feature type="region of interest" description="Disordered" evidence="8">
    <location>
        <begin position="40"/>
        <end position="64"/>
    </location>
</feature>
<feature type="repeat" description="Pumilio" evidence="7">
    <location>
        <begin position="885"/>
        <end position="920"/>
    </location>
</feature>
<feature type="repeat" description="Pumilio" evidence="7">
    <location>
        <begin position="740"/>
        <end position="775"/>
    </location>
</feature>
<accession>A0A1J3D0Z6</accession>
<feature type="repeat" description="Pumilio" evidence="7">
    <location>
        <begin position="776"/>
        <end position="811"/>
    </location>
</feature>
<dbReference type="PROSITE" id="PS50302">
    <property type="entry name" value="PUM"/>
    <property type="match status" value="8"/>
</dbReference>
<dbReference type="InterPro" id="IPR001313">
    <property type="entry name" value="Pumilio_RNA-bd_rpt"/>
</dbReference>
<comment type="subcellular location">
    <subcellularLocation>
        <location evidence="1">Cytoplasm</location>
    </subcellularLocation>
</comment>
<evidence type="ECO:0000256" key="3">
    <source>
        <dbReference type="ARBA" id="ARBA00022737"/>
    </source>
</evidence>
<feature type="repeat" description="Pumilio" evidence="7">
    <location>
        <begin position="849"/>
        <end position="884"/>
    </location>
</feature>
<dbReference type="GO" id="GO:0003729">
    <property type="term" value="F:mRNA binding"/>
    <property type="evidence" value="ECO:0007669"/>
    <property type="project" value="UniProtKB-ARBA"/>
</dbReference>
<evidence type="ECO:0000256" key="7">
    <source>
        <dbReference type="PROSITE-ProRule" id="PRU00317"/>
    </source>
</evidence>
<feature type="compositionally biased region" description="Polar residues" evidence="8">
    <location>
        <begin position="433"/>
        <end position="452"/>
    </location>
</feature>
<feature type="compositionally biased region" description="Basic and acidic residues" evidence="8">
    <location>
        <begin position="45"/>
        <end position="57"/>
    </location>
</feature>
<dbReference type="InterPro" id="IPR033712">
    <property type="entry name" value="Pumilio_RNA-bd"/>
</dbReference>
<dbReference type="SUPFAM" id="SSF48371">
    <property type="entry name" value="ARM repeat"/>
    <property type="match status" value="1"/>
</dbReference>
<keyword evidence="5" id="KW-0694">RNA-binding</keyword>
<gene>
    <name evidence="10" type="ORF">GA_TR14249_c0_g1_i1_g.44530</name>
</gene>
<evidence type="ECO:0000256" key="6">
    <source>
        <dbReference type="ARBA" id="ARBA00055193"/>
    </source>
</evidence>
<dbReference type="CDD" id="cd07920">
    <property type="entry name" value="Pumilio"/>
    <property type="match status" value="1"/>
</dbReference>
<dbReference type="InterPro" id="IPR033133">
    <property type="entry name" value="PUM-HD"/>
</dbReference>
<dbReference type="PANTHER" id="PTHR12537">
    <property type="entry name" value="RNA BINDING PROTEIN PUMILIO-RELATED"/>
    <property type="match status" value="1"/>
</dbReference>
<evidence type="ECO:0000259" key="9">
    <source>
        <dbReference type="PROSITE" id="PS50303"/>
    </source>
</evidence>
<feature type="repeat" description="Pumilio" evidence="7">
    <location>
        <begin position="812"/>
        <end position="847"/>
    </location>
</feature>
<dbReference type="AlphaFoldDB" id="A0A1J3D0Z6"/>
<dbReference type="InterPro" id="IPR012940">
    <property type="entry name" value="NABP"/>
</dbReference>
<dbReference type="EMBL" id="GEVI01022020">
    <property type="protein sequence ID" value="JAU10300.1"/>
    <property type="molecule type" value="Transcribed_RNA"/>
</dbReference>
<dbReference type="GO" id="GO:0005737">
    <property type="term" value="C:cytoplasm"/>
    <property type="evidence" value="ECO:0007669"/>
    <property type="project" value="UniProtKB-SubCell"/>
</dbReference>
<feature type="region of interest" description="Disordered" evidence="8">
    <location>
        <begin position="285"/>
        <end position="328"/>
    </location>
</feature>